<dbReference type="Proteomes" id="UP001164539">
    <property type="component" value="Chromosome 14"/>
</dbReference>
<evidence type="ECO:0000313" key="1">
    <source>
        <dbReference type="EMBL" id="KAJ4702190.1"/>
    </source>
</evidence>
<gene>
    <name evidence="1" type="ORF">OWV82_025304</name>
</gene>
<reference evidence="1 2" key="1">
    <citation type="journal article" date="2023" name="Science">
        <title>Complex scaffold remodeling in plant triterpene biosynthesis.</title>
        <authorList>
            <person name="De La Pena R."/>
            <person name="Hodgson H."/>
            <person name="Liu J.C."/>
            <person name="Stephenson M.J."/>
            <person name="Martin A.C."/>
            <person name="Owen C."/>
            <person name="Harkess A."/>
            <person name="Leebens-Mack J."/>
            <person name="Jimenez L.E."/>
            <person name="Osbourn A."/>
            <person name="Sattely E.S."/>
        </authorList>
    </citation>
    <scope>NUCLEOTIDE SEQUENCE [LARGE SCALE GENOMIC DNA]</scope>
    <source>
        <strain evidence="2">cv. JPN11</strain>
        <tissue evidence="1">Leaf</tissue>
    </source>
</reference>
<organism evidence="1 2">
    <name type="scientific">Melia azedarach</name>
    <name type="common">Chinaberry tree</name>
    <dbReference type="NCBI Taxonomy" id="155640"/>
    <lineage>
        <taxon>Eukaryota</taxon>
        <taxon>Viridiplantae</taxon>
        <taxon>Streptophyta</taxon>
        <taxon>Embryophyta</taxon>
        <taxon>Tracheophyta</taxon>
        <taxon>Spermatophyta</taxon>
        <taxon>Magnoliopsida</taxon>
        <taxon>eudicotyledons</taxon>
        <taxon>Gunneridae</taxon>
        <taxon>Pentapetalae</taxon>
        <taxon>rosids</taxon>
        <taxon>malvids</taxon>
        <taxon>Sapindales</taxon>
        <taxon>Meliaceae</taxon>
        <taxon>Melia</taxon>
    </lineage>
</organism>
<evidence type="ECO:0000313" key="2">
    <source>
        <dbReference type="Proteomes" id="UP001164539"/>
    </source>
</evidence>
<dbReference type="EMBL" id="CM051407">
    <property type="protein sequence ID" value="KAJ4702190.1"/>
    <property type="molecule type" value="Genomic_DNA"/>
</dbReference>
<accession>A0ACC1WSL0</accession>
<sequence>MISKIPAETRRKLKNDQSIGNQEPTSPKVSCMGQIKHKHKKTFDKAKSFSLAKENNHNHNNNNKHALFSPRDQVKKQAVKLKRMFTGSKSAARKSFDQNDEKTPSSLPDRAPGLSQMKRFASGRDTFASFDWTAHQIAPEEIDHRNYSSDEEGKYSDQEQEVIIPFSAPIMLGNGVAGLQARKEINLWKRRTMNPPAPLQLNSVVSAN</sequence>
<comment type="caution">
    <text evidence="1">The sequence shown here is derived from an EMBL/GenBank/DDBJ whole genome shotgun (WGS) entry which is preliminary data.</text>
</comment>
<keyword evidence="2" id="KW-1185">Reference proteome</keyword>
<name>A0ACC1WSL0_MELAZ</name>
<protein>
    <submittedName>
        <fullName evidence="1">Syringolide-induced protein 14-1-1</fullName>
    </submittedName>
</protein>
<proteinExistence type="predicted"/>